<sequence length="166" mass="17983">MYVLLSLRTNEAQGRGVNIEKPTQTSMTTHAAILTFTAALVTLSSRVGRGPWRIEVQHDTAPLPHSANPCSHPRCDEISLVDRHIGRCYGAAICHAAGLSDRGASEDEHQAQAQVQAAITSQPALFPDMTLCQRRPPPMKWVRVHGGEVIGPKAKPKSDAVETFSV</sequence>
<accession>A0A9P4V1V9</accession>
<name>A0A9P4V1V9_9PLEO</name>
<dbReference type="EMBL" id="ML996160">
    <property type="protein sequence ID" value="KAF2733498.1"/>
    <property type="molecule type" value="Genomic_DNA"/>
</dbReference>
<dbReference type="AlphaFoldDB" id="A0A9P4V1V9"/>
<reference evidence="1" key="1">
    <citation type="journal article" date="2020" name="Stud. Mycol.">
        <title>101 Dothideomycetes genomes: a test case for predicting lifestyles and emergence of pathogens.</title>
        <authorList>
            <person name="Haridas S."/>
            <person name="Albert R."/>
            <person name="Binder M."/>
            <person name="Bloem J."/>
            <person name="Labutti K."/>
            <person name="Salamov A."/>
            <person name="Andreopoulos B."/>
            <person name="Baker S."/>
            <person name="Barry K."/>
            <person name="Bills G."/>
            <person name="Bluhm B."/>
            <person name="Cannon C."/>
            <person name="Castanera R."/>
            <person name="Culley D."/>
            <person name="Daum C."/>
            <person name="Ezra D."/>
            <person name="Gonzalez J."/>
            <person name="Henrissat B."/>
            <person name="Kuo A."/>
            <person name="Liang C."/>
            <person name="Lipzen A."/>
            <person name="Lutzoni F."/>
            <person name="Magnuson J."/>
            <person name="Mondo S."/>
            <person name="Nolan M."/>
            <person name="Ohm R."/>
            <person name="Pangilinan J."/>
            <person name="Park H.-J."/>
            <person name="Ramirez L."/>
            <person name="Alfaro M."/>
            <person name="Sun H."/>
            <person name="Tritt A."/>
            <person name="Yoshinaga Y."/>
            <person name="Zwiers L.-H."/>
            <person name="Turgeon B."/>
            <person name="Goodwin S."/>
            <person name="Spatafora J."/>
            <person name="Crous P."/>
            <person name="Grigoriev I."/>
        </authorList>
    </citation>
    <scope>NUCLEOTIDE SEQUENCE</scope>
    <source>
        <strain evidence="1">CBS 125425</strain>
    </source>
</reference>
<dbReference type="Proteomes" id="UP000799444">
    <property type="component" value="Unassembled WGS sequence"/>
</dbReference>
<gene>
    <name evidence="1" type="ORF">EJ04DRAFT_270442</name>
</gene>
<proteinExistence type="predicted"/>
<comment type="caution">
    <text evidence="1">The sequence shown here is derived from an EMBL/GenBank/DDBJ whole genome shotgun (WGS) entry which is preliminary data.</text>
</comment>
<evidence type="ECO:0000313" key="2">
    <source>
        <dbReference type="Proteomes" id="UP000799444"/>
    </source>
</evidence>
<evidence type="ECO:0000313" key="1">
    <source>
        <dbReference type="EMBL" id="KAF2733498.1"/>
    </source>
</evidence>
<protein>
    <submittedName>
        <fullName evidence="1">Uncharacterized protein</fullName>
    </submittedName>
</protein>
<keyword evidence="2" id="KW-1185">Reference proteome</keyword>
<organism evidence="1 2">
    <name type="scientific">Polyplosphaeria fusca</name>
    <dbReference type="NCBI Taxonomy" id="682080"/>
    <lineage>
        <taxon>Eukaryota</taxon>
        <taxon>Fungi</taxon>
        <taxon>Dikarya</taxon>
        <taxon>Ascomycota</taxon>
        <taxon>Pezizomycotina</taxon>
        <taxon>Dothideomycetes</taxon>
        <taxon>Pleosporomycetidae</taxon>
        <taxon>Pleosporales</taxon>
        <taxon>Tetraplosphaeriaceae</taxon>
        <taxon>Polyplosphaeria</taxon>
    </lineage>
</organism>